<keyword evidence="2" id="KW-1185">Reference proteome</keyword>
<accession>A0ABV0ZL09</accession>
<evidence type="ECO:0000313" key="1">
    <source>
        <dbReference type="EMBL" id="MEQ2306761.1"/>
    </source>
</evidence>
<sequence>MIVTQNQLYYNQERRIFYSIGDALSSAAKSFCLDKAKVLLINYNSFQGNSHETQRDEVNPVVLEMLTMEMEPYTVWHTCYLIQVNRRRLKNHLCKTKQNHLS</sequence>
<evidence type="ECO:0000313" key="2">
    <source>
        <dbReference type="Proteomes" id="UP001469553"/>
    </source>
</evidence>
<organism evidence="1 2">
    <name type="scientific">Ameca splendens</name>
    <dbReference type="NCBI Taxonomy" id="208324"/>
    <lineage>
        <taxon>Eukaryota</taxon>
        <taxon>Metazoa</taxon>
        <taxon>Chordata</taxon>
        <taxon>Craniata</taxon>
        <taxon>Vertebrata</taxon>
        <taxon>Euteleostomi</taxon>
        <taxon>Actinopterygii</taxon>
        <taxon>Neopterygii</taxon>
        <taxon>Teleostei</taxon>
        <taxon>Neoteleostei</taxon>
        <taxon>Acanthomorphata</taxon>
        <taxon>Ovalentaria</taxon>
        <taxon>Atherinomorphae</taxon>
        <taxon>Cyprinodontiformes</taxon>
        <taxon>Goodeidae</taxon>
        <taxon>Ameca</taxon>
    </lineage>
</organism>
<gene>
    <name evidence="1" type="ORF">AMECASPLE_011543</name>
</gene>
<comment type="caution">
    <text evidence="1">The sequence shown here is derived from an EMBL/GenBank/DDBJ whole genome shotgun (WGS) entry which is preliminary data.</text>
</comment>
<name>A0ABV0ZL09_9TELE</name>
<dbReference type="EMBL" id="JAHRIP010066531">
    <property type="protein sequence ID" value="MEQ2306761.1"/>
    <property type="molecule type" value="Genomic_DNA"/>
</dbReference>
<dbReference type="Proteomes" id="UP001469553">
    <property type="component" value="Unassembled WGS sequence"/>
</dbReference>
<protein>
    <submittedName>
        <fullName evidence="1">Uncharacterized protein</fullName>
    </submittedName>
</protein>
<reference evidence="1 2" key="1">
    <citation type="submission" date="2021-06" db="EMBL/GenBank/DDBJ databases">
        <authorList>
            <person name="Palmer J.M."/>
        </authorList>
    </citation>
    <scope>NUCLEOTIDE SEQUENCE [LARGE SCALE GENOMIC DNA]</scope>
    <source>
        <strain evidence="1 2">AS_MEX2019</strain>
        <tissue evidence="1">Muscle</tissue>
    </source>
</reference>
<proteinExistence type="predicted"/>